<feature type="domain" description="HNH nuclease" evidence="1">
    <location>
        <begin position="3"/>
        <end position="56"/>
    </location>
</feature>
<organism evidence="2 3">
    <name type="scientific">Klebsiella phage KP32_isolate 194</name>
    <dbReference type="NCBI Taxonomy" id="2790305"/>
    <lineage>
        <taxon>Viruses</taxon>
        <taxon>Duplodnaviria</taxon>
        <taxon>Heunggongvirae</taxon>
        <taxon>Uroviricota</taxon>
        <taxon>Caudoviricetes</taxon>
        <taxon>Autographivirales</taxon>
        <taxon>Autotranscriptaviridae</taxon>
        <taxon>Studiervirinae</taxon>
        <taxon>Przondovirus</taxon>
        <taxon>Przondovirus KP32i194</taxon>
    </lineage>
</organism>
<sequence length="121" mass="14095">MRKSYKQYHKGPRGHIRVWEAANGPIPEGYYIDHIDGNPLNDDLSNLRLALPKENSWNMKTPKSNKTGLKGLSWKASHGSWRGSILKEGKQYSKTSKDLLEVVAWIYRMRRELHGQFARFR</sequence>
<dbReference type="Pfam" id="PF13392">
    <property type="entry name" value="HNH_3"/>
    <property type="match status" value="1"/>
</dbReference>
<dbReference type="RefSeq" id="YP_009801363.1">
    <property type="nucleotide sequence ID" value="NC_047969.1"/>
</dbReference>
<keyword evidence="2" id="KW-0378">Hydrolase</keyword>
<protein>
    <submittedName>
        <fullName evidence="2">Homing endonuclease</fullName>
    </submittedName>
</protein>
<name>A0A2U8USI8_9CAUD</name>
<evidence type="ECO:0000259" key="1">
    <source>
        <dbReference type="SMART" id="SM00507"/>
    </source>
</evidence>
<dbReference type="SMART" id="SM00507">
    <property type="entry name" value="HNHc"/>
    <property type="match status" value="1"/>
</dbReference>
<dbReference type="InterPro" id="IPR044925">
    <property type="entry name" value="His-Me_finger_sf"/>
</dbReference>
<keyword evidence="2" id="KW-0255">Endonuclease</keyword>
<dbReference type="KEGG" id="vg:77057468"/>
<reference evidence="2 3" key="1">
    <citation type="submission" date="2018-04" db="EMBL/GenBank/DDBJ databases">
        <title>Klebsiella phage genome.</title>
        <authorList>
            <person name="Kozlova Y.N."/>
            <person name="Morozova V.V."/>
            <person name="Tikunov A.Y."/>
            <person name="Klopotova M.R."/>
            <person name="Fofanov M.V."/>
            <person name="Tikunova N.V."/>
        </authorList>
    </citation>
    <scope>NUCLEOTIDE SEQUENCE [LARGE SCALE GENOMIC DNA]</scope>
    <source>
        <strain evidence="2">194</strain>
    </source>
</reference>
<keyword evidence="2" id="KW-0540">Nuclease</keyword>
<dbReference type="GO" id="GO:0004519">
    <property type="term" value="F:endonuclease activity"/>
    <property type="evidence" value="ECO:0007669"/>
    <property type="project" value="UniProtKB-KW"/>
</dbReference>
<evidence type="ECO:0000313" key="3">
    <source>
        <dbReference type="Proteomes" id="UP000247100"/>
    </source>
</evidence>
<dbReference type="InterPro" id="IPR003615">
    <property type="entry name" value="HNH_nuc"/>
</dbReference>
<dbReference type="EMBL" id="MH172262">
    <property type="protein sequence ID" value="AWN07104.1"/>
    <property type="molecule type" value="Genomic_DNA"/>
</dbReference>
<proteinExistence type="predicted"/>
<dbReference type="GeneID" id="77057468"/>
<dbReference type="Gene3D" id="3.90.75.20">
    <property type="match status" value="1"/>
</dbReference>
<keyword evidence="3" id="KW-1185">Reference proteome</keyword>
<dbReference type="SUPFAM" id="SSF54060">
    <property type="entry name" value="His-Me finger endonucleases"/>
    <property type="match status" value="1"/>
</dbReference>
<dbReference type="Proteomes" id="UP000247100">
    <property type="component" value="Segment"/>
</dbReference>
<evidence type="ECO:0000313" key="2">
    <source>
        <dbReference type="EMBL" id="AWN07104.1"/>
    </source>
</evidence>
<accession>A0A2U8USI8</accession>